<gene>
    <name evidence="8" type="ORF">KIM372_04810</name>
</gene>
<dbReference type="InterPro" id="IPR051202">
    <property type="entry name" value="Peptidase_C40"/>
</dbReference>
<evidence type="ECO:0000259" key="7">
    <source>
        <dbReference type="PROSITE" id="PS51935"/>
    </source>
</evidence>
<feature type="region of interest" description="Disordered" evidence="5">
    <location>
        <begin position="60"/>
        <end position="90"/>
    </location>
</feature>
<evidence type="ECO:0000313" key="9">
    <source>
        <dbReference type="Proteomes" id="UP001321766"/>
    </source>
</evidence>
<dbReference type="Gene3D" id="3.90.1720.10">
    <property type="entry name" value="endopeptidase domain like (from Nostoc punctiforme)"/>
    <property type="match status" value="1"/>
</dbReference>
<dbReference type="Proteomes" id="UP001321766">
    <property type="component" value="Chromosome"/>
</dbReference>
<feature type="domain" description="NlpC/P60" evidence="7">
    <location>
        <begin position="148"/>
        <end position="259"/>
    </location>
</feature>
<feature type="chain" id="PRO_5045785471" description="NlpC/P60 domain-containing protein" evidence="6">
    <location>
        <begin position="32"/>
        <end position="259"/>
    </location>
</feature>
<dbReference type="PROSITE" id="PS51935">
    <property type="entry name" value="NLPC_P60"/>
    <property type="match status" value="1"/>
</dbReference>
<sequence length="259" mass="27121">MNIQGKHWKTAATAFVVSSALLIGVPAVAYAGSQSSAAVTSSRTFKPGNQVRKNLLAESTATQVDSDSNWGGVESLNVPQTKSQAQKDEELRAQEQAKAQQEAQARAQAQAQAEAQAQAQRAAAAQQSAAASRSSSRAPLAASDAPVSGNGQEVLNFATQFLGVPYVWGGISPAGFDCSGFTQYVFAHFGVSLPRLAAQQRVGTPVSNPTTGDLMVSKDGEHVAIYIAGGSMIHAPQPGQSVKIQGIYSPGNWDFYRVL</sequence>
<name>A0ABM8B6W2_9BIFI</name>
<keyword evidence="6" id="KW-0732">Signal</keyword>
<evidence type="ECO:0000256" key="1">
    <source>
        <dbReference type="ARBA" id="ARBA00007074"/>
    </source>
</evidence>
<evidence type="ECO:0000313" key="8">
    <source>
        <dbReference type="EMBL" id="BDR52574.1"/>
    </source>
</evidence>
<proteinExistence type="inferred from homology"/>
<evidence type="ECO:0000256" key="2">
    <source>
        <dbReference type="ARBA" id="ARBA00022670"/>
    </source>
</evidence>
<evidence type="ECO:0000256" key="5">
    <source>
        <dbReference type="SAM" id="MobiDB-lite"/>
    </source>
</evidence>
<accession>A0ABM8B6W2</accession>
<dbReference type="EMBL" id="AP026798">
    <property type="protein sequence ID" value="BDR52574.1"/>
    <property type="molecule type" value="Genomic_DNA"/>
</dbReference>
<dbReference type="Pfam" id="PF00877">
    <property type="entry name" value="NLPC_P60"/>
    <property type="match status" value="1"/>
</dbReference>
<reference evidence="8 9" key="1">
    <citation type="journal article" date="2023" name="Microbiol. Spectr.">
        <title>Symbiosis of Carpenter Bees with Uncharacterized Lactic Acid Bacteria Showing NAD Auxotrophy.</title>
        <authorList>
            <person name="Kawasaki S."/>
            <person name="Ozawa K."/>
            <person name="Mori T."/>
            <person name="Yamamoto A."/>
            <person name="Ito M."/>
            <person name="Ohkuma M."/>
            <person name="Sakamoto M."/>
            <person name="Matsutani M."/>
        </authorList>
    </citation>
    <scope>NUCLEOTIDE SEQUENCE [LARGE SCALE GENOMIC DNA]</scope>
    <source>
        <strain evidence="8 9">Kim37-2</strain>
    </source>
</reference>
<dbReference type="InterPro" id="IPR000064">
    <property type="entry name" value="NLP_P60_dom"/>
</dbReference>
<keyword evidence="3" id="KW-0378">Hydrolase</keyword>
<dbReference type="SUPFAM" id="SSF54001">
    <property type="entry name" value="Cysteine proteinases"/>
    <property type="match status" value="1"/>
</dbReference>
<feature type="compositionally biased region" description="Polar residues" evidence="5">
    <location>
        <begin position="60"/>
        <end position="69"/>
    </location>
</feature>
<keyword evidence="4" id="KW-0788">Thiol protease</keyword>
<feature type="signal peptide" evidence="6">
    <location>
        <begin position="1"/>
        <end position="31"/>
    </location>
</feature>
<evidence type="ECO:0000256" key="6">
    <source>
        <dbReference type="SAM" id="SignalP"/>
    </source>
</evidence>
<protein>
    <recommendedName>
        <fullName evidence="7">NlpC/P60 domain-containing protein</fullName>
    </recommendedName>
</protein>
<evidence type="ECO:0000256" key="3">
    <source>
        <dbReference type="ARBA" id="ARBA00022801"/>
    </source>
</evidence>
<dbReference type="InterPro" id="IPR038765">
    <property type="entry name" value="Papain-like_cys_pep_sf"/>
</dbReference>
<keyword evidence="9" id="KW-1185">Reference proteome</keyword>
<keyword evidence="2" id="KW-0645">Protease</keyword>
<comment type="similarity">
    <text evidence="1">Belongs to the peptidase C40 family.</text>
</comment>
<feature type="compositionally biased region" description="Low complexity" evidence="5">
    <location>
        <begin position="124"/>
        <end position="138"/>
    </location>
</feature>
<feature type="region of interest" description="Disordered" evidence="5">
    <location>
        <begin position="124"/>
        <end position="146"/>
    </location>
</feature>
<evidence type="ECO:0000256" key="4">
    <source>
        <dbReference type="ARBA" id="ARBA00022807"/>
    </source>
</evidence>
<dbReference type="PANTHER" id="PTHR47053:SF1">
    <property type="entry name" value="MUREIN DD-ENDOPEPTIDASE MEPH-RELATED"/>
    <property type="match status" value="1"/>
</dbReference>
<dbReference type="PANTHER" id="PTHR47053">
    <property type="entry name" value="MUREIN DD-ENDOPEPTIDASE MEPH-RELATED"/>
    <property type="match status" value="1"/>
</dbReference>
<organism evidence="8 9">
    <name type="scientific">Bombiscardovia nodaiensis</name>
    <dbReference type="NCBI Taxonomy" id="2932181"/>
    <lineage>
        <taxon>Bacteria</taxon>
        <taxon>Bacillati</taxon>
        <taxon>Actinomycetota</taxon>
        <taxon>Actinomycetes</taxon>
        <taxon>Bifidobacteriales</taxon>
        <taxon>Bifidobacteriaceae</taxon>
        <taxon>Bombiscardovia</taxon>
    </lineage>
</organism>